<comment type="caution">
    <text evidence="8">The sequence shown here is derived from an EMBL/GenBank/DDBJ whole genome shotgun (WGS) entry which is preliminary data.</text>
</comment>
<dbReference type="InterPro" id="IPR051204">
    <property type="entry name" value="ABC_transp_perm/SBD"/>
</dbReference>
<dbReference type="Proteomes" id="UP000645966">
    <property type="component" value="Unassembled WGS sequence"/>
</dbReference>
<dbReference type="GO" id="GO:0005886">
    <property type="term" value="C:plasma membrane"/>
    <property type="evidence" value="ECO:0007669"/>
    <property type="project" value="UniProtKB-SubCell"/>
</dbReference>
<dbReference type="AlphaFoldDB" id="A0A934M5J7"/>
<accession>A0A934M5J7</accession>
<keyword evidence="2 6" id="KW-0813">Transport</keyword>
<keyword evidence="9" id="KW-1185">Reference proteome</keyword>
<feature type="transmembrane region" description="Helical" evidence="6">
    <location>
        <begin position="177"/>
        <end position="201"/>
    </location>
</feature>
<dbReference type="GO" id="GO:0055085">
    <property type="term" value="P:transmembrane transport"/>
    <property type="evidence" value="ECO:0007669"/>
    <property type="project" value="InterPro"/>
</dbReference>
<proteinExistence type="inferred from homology"/>
<evidence type="ECO:0000313" key="8">
    <source>
        <dbReference type="EMBL" id="MBI8990216.1"/>
    </source>
</evidence>
<feature type="transmembrane region" description="Helical" evidence="6">
    <location>
        <begin position="51"/>
        <end position="72"/>
    </location>
</feature>
<sequence length="244" mass="25157">MPFSSSRADCSCPGRRGDATVNHFNGAVSFIADPANWPGAGGIAERLGEHLWYSVLAVALALIIALPLGLYLGHTGKGASGVIAATGALRAIPSLGLLTWLTLEISFGIQLPIVPSTIVLLILAIPPVLAATVSGMATVSRPVVDAARAMGHNEGQIITRIELPLAAPTIVGGVRSCVLQVLATATISAYIGLGGLGRYLLDGLALRDYEQMLVGAILVSVLALAADVTLAFLQHRLRPKGVTS</sequence>
<evidence type="ECO:0000256" key="6">
    <source>
        <dbReference type="RuleBase" id="RU363032"/>
    </source>
</evidence>
<evidence type="ECO:0000259" key="7">
    <source>
        <dbReference type="PROSITE" id="PS50928"/>
    </source>
</evidence>
<gene>
    <name evidence="8" type="ORF">JDV75_10685</name>
</gene>
<reference evidence="8" key="1">
    <citation type="submission" date="2020-12" db="EMBL/GenBank/DDBJ databases">
        <title>Genome public.</title>
        <authorList>
            <person name="Sun Q."/>
        </authorList>
    </citation>
    <scope>NUCLEOTIDE SEQUENCE</scope>
    <source>
        <strain evidence="8">CCM 8863</strain>
    </source>
</reference>
<dbReference type="SUPFAM" id="SSF161098">
    <property type="entry name" value="MetI-like"/>
    <property type="match status" value="1"/>
</dbReference>
<dbReference type="PANTHER" id="PTHR30177:SF33">
    <property type="entry name" value="POSSIBLE OSMOPROTECTANT (GLYCINE BETAINE_CARNITINE_CHOLINE_L-PROLINE) TRANSPORT INTEGRAL MEMBRANE PROTEIN ABC TRANSPORTER PROZ"/>
    <property type="match status" value="1"/>
</dbReference>
<dbReference type="PANTHER" id="PTHR30177">
    <property type="entry name" value="GLYCINE BETAINE/L-PROLINE TRANSPORT SYSTEM PERMEASE PROTEIN PROW"/>
    <property type="match status" value="1"/>
</dbReference>
<feature type="transmembrane region" description="Helical" evidence="6">
    <location>
        <begin position="113"/>
        <end position="133"/>
    </location>
</feature>
<keyword evidence="4 6" id="KW-1133">Transmembrane helix</keyword>
<dbReference type="CDD" id="cd06261">
    <property type="entry name" value="TM_PBP2"/>
    <property type="match status" value="1"/>
</dbReference>
<dbReference type="PROSITE" id="PS50928">
    <property type="entry name" value="ABC_TM1"/>
    <property type="match status" value="1"/>
</dbReference>
<evidence type="ECO:0000256" key="4">
    <source>
        <dbReference type="ARBA" id="ARBA00022989"/>
    </source>
</evidence>
<keyword evidence="5 6" id="KW-0472">Membrane</keyword>
<comment type="similarity">
    <text evidence="6">Belongs to the binding-protein-dependent transport system permease family.</text>
</comment>
<dbReference type="InterPro" id="IPR000515">
    <property type="entry name" value="MetI-like"/>
</dbReference>
<evidence type="ECO:0000256" key="5">
    <source>
        <dbReference type="ARBA" id="ARBA00023136"/>
    </source>
</evidence>
<evidence type="ECO:0000256" key="1">
    <source>
        <dbReference type="ARBA" id="ARBA00004141"/>
    </source>
</evidence>
<name>A0A934M5J7_9CORY</name>
<feature type="transmembrane region" description="Helical" evidence="6">
    <location>
        <begin position="79"/>
        <end position="101"/>
    </location>
</feature>
<feature type="transmembrane region" description="Helical" evidence="6">
    <location>
        <begin position="213"/>
        <end position="233"/>
    </location>
</feature>
<evidence type="ECO:0000256" key="2">
    <source>
        <dbReference type="ARBA" id="ARBA00022448"/>
    </source>
</evidence>
<protein>
    <submittedName>
        <fullName evidence="8">ABC transporter permease</fullName>
    </submittedName>
</protein>
<evidence type="ECO:0000313" key="9">
    <source>
        <dbReference type="Proteomes" id="UP000645966"/>
    </source>
</evidence>
<keyword evidence="3 6" id="KW-0812">Transmembrane</keyword>
<dbReference type="Gene3D" id="1.10.3720.10">
    <property type="entry name" value="MetI-like"/>
    <property type="match status" value="1"/>
</dbReference>
<organism evidence="8 9">
    <name type="scientific">Corynebacterium meridianum</name>
    <dbReference type="NCBI Taxonomy" id="2765363"/>
    <lineage>
        <taxon>Bacteria</taxon>
        <taxon>Bacillati</taxon>
        <taxon>Actinomycetota</taxon>
        <taxon>Actinomycetes</taxon>
        <taxon>Mycobacteriales</taxon>
        <taxon>Corynebacteriaceae</taxon>
        <taxon>Corynebacterium</taxon>
    </lineage>
</organism>
<dbReference type="GO" id="GO:0031460">
    <property type="term" value="P:glycine betaine transport"/>
    <property type="evidence" value="ECO:0007669"/>
    <property type="project" value="TreeGrafter"/>
</dbReference>
<feature type="domain" description="ABC transmembrane type-1" evidence="7">
    <location>
        <begin position="47"/>
        <end position="230"/>
    </location>
</feature>
<dbReference type="EMBL" id="JAEIOS010000015">
    <property type="protein sequence ID" value="MBI8990216.1"/>
    <property type="molecule type" value="Genomic_DNA"/>
</dbReference>
<comment type="subcellular location">
    <subcellularLocation>
        <location evidence="6">Cell membrane</location>
        <topology evidence="6">Multi-pass membrane protein</topology>
    </subcellularLocation>
    <subcellularLocation>
        <location evidence="1">Membrane</location>
        <topology evidence="1">Multi-pass membrane protein</topology>
    </subcellularLocation>
</comment>
<evidence type="ECO:0000256" key="3">
    <source>
        <dbReference type="ARBA" id="ARBA00022692"/>
    </source>
</evidence>
<dbReference type="InterPro" id="IPR035906">
    <property type="entry name" value="MetI-like_sf"/>
</dbReference>
<dbReference type="Pfam" id="PF00528">
    <property type="entry name" value="BPD_transp_1"/>
    <property type="match status" value="1"/>
</dbReference>